<dbReference type="SUPFAM" id="SSF56112">
    <property type="entry name" value="Protein kinase-like (PK-like)"/>
    <property type="match status" value="1"/>
</dbReference>
<dbReference type="STRING" id="94208.A0A2S4KVV4"/>
<dbReference type="OrthoDB" id="4926111at2759"/>
<evidence type="ECO:0008006" key="3">
    <source>
        <dbReference type="Google" id="ProtNLM"/>
    </source>
</evidence>
<comment type="caution">
    <text evidence="1">The sequence shown here is derived from an EMBL/GenBank/DDBJ whole genome shotgun (WGS) entry which is preliminary data.</text>
</comment>
<dbReference type="InterPro" id="IPR051678">
    <property type="entry name" value="AGP_Transferase"/>
</dbReference>
<evidence type="ECO:0000313" key="1">
    <source>
        <dbReference type="EMBL" id="POR34319.1"/>
    </source>
</evidence>
<dbReference type="EMBL" id="PKSG01000534">
    <property type="protein sequence ID" value="POR34319.1"/>
    <property type="molecule type" value="Genomic_DNA"/>
</dbReference>
<dbReference type="Proteomes" id="UP000237481">
    <property type="component" value="Unassembled WGS sequence"/>
</dbReference>
<organism evidence="1 2">
    <name type="scientific">Tolypocladium paradoxum</name>
    <dbReference type="NCBI Taxonomy" id="94208"/>
    <lineage>
        <taxon>Eukaryota</taxon>
        <taxon>Fungi</taxon>
        <taxon>Dikarya</taxon>
        <taxon>Ascomycota</taxon>
        <taxon>Pezizomycotina</taxon>
        <taxon>Sordariomycetes</taxon>
        <taxon>Hypocreomycetidae</taxon>
        <taxon>Hypocreales</taxon>
        <taxon>Ophiocordycipitaceae</taxon>
        <taxon>Tolypocladium</taxon>
    </lineage>
</organism>
<name>A0A2S4KVV4_9HYPO</name>
<reference evidence="1 2" key="1">
    <citation type="submission" date="2018-01" db="EMBL/GenBank/DDBJ databases">
        <title>Harnessing the power of phylogenomics to disentangle the directionality and signatures of interkingdom host jumping in the parasitic fungal genus Tolypocladium.</title>
        <authorList>
            <person name="Quandt C.A."/>
            <person name="Patterson W."/>
            <person name="Spatafora J.W."/>
        </authorList>
    </citation>
    <scope>NUCLEOTIDE SEQUENCE [LARGE SCALE GENOMIC DNA]</scope>
    <source>
        <strain evidence="1 2">NRBC 100945</strain>
    </source>
</reference>
<protein>
    <recommendedName>
        <fullName evidence="3">Aminoglycoside phosphotransferase domain-containing protein</fullName>
    </recommendedName>
</protein>
<gene>
    <name evidence="1" type="ORF">TPAR_05462</name>
</gene>
<proteinExistence type="predicted"/>
<keyword evidence="2" id="KW-1185">Reference proteome</keyword>
<evidence type="ECO:0000313" key="2">
    <source>
        <dbReference type="Proteomes" id="UP000237481"/>
    </source>
</evidence>
<sequence>MPDAKTLPLTRGRRISLRSAEDNDDDVLARLKYPTLEDEFQRGLEARRSEIEAIVRLQVGVSDDALCHMFTRYLWTSGSFNLVIPIQLSYIGMVYFRLPLPHRVSDADEKLRTEIATYAWMEQTCPDVPTPRLLGFGLENGESFTHPDNAPCLPRLASAFRRWLLRLVGRREPAHYVRRRFRNPLDSGYLILSEAEGKPLADSWMEHRHDPTLRRNLFRGLAAVLIAMRRTPLPRIGSFYFAPDGTVTLSNRPLRIETSMYESEGVPSGMPRDRTYAAAEPFISDFLTFQDNKIKHQPNSMHNEVDGKAQMAAVLGLRSTAHHFTPPELRDGPFYLSLTDVNVSNIFVDEHWNVKTMIDLEFSHSLPSYMEVPPFWLTTRPVDDICRDEDLEEYRGAMNEYLDAIEHVESRRDGRLLHTPVLRQAWSTGSFWYFQAVFNLKGMFNIFKQNIRPRFKDCPDDADFTRAFFPFWSFDASETIQRKLTDKEKYLASLREAFGCTTETTPPTA</sequence>
<dbReference type="PANTHER" id="PTHR21310">
    <property type="entry name" value="AMINOGLYCOSIDE PHOSPHOTRANSFERASE-RELATED-RELATED"/>
    <property type="match status" value="1"/>
</dbReference>
<dbReference type="PANTHER" id="PTHR21310:SF37">
    <property type="entry name" value="AMINOGLYCOSIDE PHOSPHOTRANSFERASE DOMAIN-CONTAINING PROTEIN"/>
    <property type="match status" value="1"/>
</dbReference>
<dbReference type="AlphaFoldDB" id="A0A2S4KVV4"/>
<accession>A0A2S4KVV4</accession>
<dbReference type="InterPro" id="IPR011009">
    <property type="entry name" value="Kinase-like_dom_sf"/>
</dbReference>